<dbReference type="HOGENOM" id="CLU_2671905_0_0_1"/>
<dbReference type="Proteomes" id="UP000054166">
    <property type="component" value="Unassembled WGS sequence"/>
</dbReference>
<accession>A0A0C3BZ86</accession>
<evidence type="ECO:0000313" key="2">
    <source>
        <dbReference type="Proteomes" id="UP000054166"/>
    </source>
</evidence>
<protein>
    <submittedName>
        <fullName evidence="1">Uncharacterized protein</fullName>
    </submittedName>
</protein>
<reference evidence="2" key="2">
    <citation type="submission" date="2015-01" db="EMBL/GenBank/DDBJ databases">
        <title>Evolutionary Origins and Diversification of the Mycorrhizal Mutualists.</title>
        <authorList>
            <consortium name="DOE Joint Genome Institute"/>
            <consortium name="Mycorrhizal Genomics Consortium"/>
            <person name="Kohler A."/>
            <person name="Kuo A."/>
            <person name="Nagy L.G."/>
            <person name="Floudas D."/>
            <person name="Copeland A."/>
            <person name="Barry K.W."/>
            <person name="Cichocki N."/>
            <person name="Veneault-Fourrey C."/>
            <person name="LaButti K."/>
            <person name="Lindquist E.A."/>
            <person name="Lipzen A."/>
            <person name="Lundell T."/>
            <person name="Morin E."/>
            <person name="Murat C."/>
            <person name="Riley R."/>
            <person name="Ohm R."/>
            <person name="Sun H."/>
            <person name="Tunlid A."/>
            <person name="Henrissat B."/>
            <person name="Grigoriev I.V."/>
            <person name="Hibbett D.S."/>
            <person name="Martin F."/>
        </authorList>
    </citation>
    <scope>NUCLEOTIDE SEQUENCE [LARGE SCALE GENOMIC DNA]</scope>
    <source>
        <strain evidence="2">F 1598</strain>
    </source>
</reference>
<dbReference type="EMBL" id="KN832970">
    <property type="protein sequence ID" value="KIM91858.1"/>
    <property type="molecule type" value="Genomic_DNA"/>
</dbReference>
<proteinExistence type="predicted"/>
<organism evidence="1 2">
    <name type="scientific">Piloderma croceum (strain F 1598)</name>
    <dbReference type="NCBI Taxonomy" id="765440"/>
    <lineage>
        <taxon>Eukaryota</taxon>
        <taxon>Fungi</taxon>
        <taxon>Dikarya</taxon>
        <taxon>Basidiomycota</taxon>
        <taxon>Agaricomycotina</taxon>
        <taxon>Agaricomycetes</taxon>
        <taxon>Agaricomycetidae</taxon>
        <taxon>Atheliales</taxon>
        <taxon>Atheliaceae</taxon>
        <taxon>Piloderma</taxon>
    </lineage>
</organism>
<dbReference type="InParanoid" id="A0A0C3BZ86"/>
<keyword evidence="2" id="KW-1185">Reference proteome</keyword>
<reference evidence="1 2" key="1">
    <citation type="submission" date="2014-04" db="EMBL/GenBank/DDBJ databases">
        <authorList>
            <consortium name="DOE Joint Genome Institute"/>
            <person name="Kuo A."/>
            <person name="Tarkka M."/>
            <person name="Buscot F."/>
            <person name="Kohler A."/>
            <person name="Nagy L.G."/>
            <person name="Floudas D."/>
            <person name="Copeland A."/>
            <person name="Barry K.W."/>
            <person name="Cichocki N."/>
            <person name="Veneault-Fourrey C."/>
            <person name="LaButti K."/>
            <person name="Lindquist E.A."/>
            <person name="Lipzen A."/>
            <person name="Lundell T."/>
            <person name="Morin E."/>
            <person name="Murat C."/>
            <person name="Sun H."/>
            <person name="Tunlid A."/>
            <person name="Henrissat B."/>
            <person name="Grigoriev I.V."/>
            <person name="Hibbett D.S."/>
            <person name="Martin F."/>
            <person name="Nordberg H.P."/>
            <person name="Cantor M.N."/>
            <person name="Hua S.X."/>
        </authorList>
    </citation>
    <scope>NUCLEOTIDE SEQUENCE [LARGE SCALE GENOMIC DNA]</scope>
    <source>
        <strain evidence="1 2">F 1598</strain>
    </source>
</reference>
<dbReference type="AlphaFoldDB" id="A0A0C3BZ86"/>
<name>A0A0C3BZ86_PILCF</name>
<evidence type="ECO:0000313" key="1">
    <source>
        <dbReference type="EMBL" id="KIM91858.1"/>
    </source>
</evidence>
<sequence>MFCNLDAIPSFKGPGGHALLPHIRSYHRVALLPVHSTYCTRKLVYSNKLLYDRPVTFCHWSSAYSGASQRSKSRQ</sequence>
<gene>
    <name evidence="1" type="ORF">PILCRDRAFT_101456</name>
</gene>